<proteinExistence type="predicted"/>
<organism evidence="1 2">
    <name type="scientific">[Candida] jaroonii</name>
    <dbReference type="NCBI Taxonomy" id="467808"/>
    <lineage>
        <taxon>Eukaryota</taxon>
        <taxon>Fungi</taxon>
        <taxon>Dikarya</taxon>
        <taxon>Ascomycota</taxon>
        <taxon>Saccharomycotina</taxon>
        <taxon>Pichiomycetes</taxon>
        <taxon>Debaryomycetaceae</taxon>
        <taxon>Yamadazyma</taxon>
    </lineage>
</organism>
<gene>
    <name evidence="1" type="ORF">CLIB1444_01S08460</name>
</gene>
<accession>A0ACA9Y0P9</accession>
<name>A0ACA9Y0P9_9ASCO</name>
<evidence type="ECO:0000313" key="2">
    <source>
        <dbReference type="Proteomes" id="UP001152531"/>
    </source>
</evidence>
<comment type="caution">
    <text evidence="1">The sequence shown here is derived from an EMBL/GenBank/DDBJ whole genome shotgun (WGS) entry which is preliminary data.</text>
</comment>
<reference evidence="1" key="1">
    <citation type="submission" date="2022-06" db="EMBL/GenBank/DDBJ databases">
        <authorList>
            <person name="Legras J.-L."/>
            <person name="Devillers H."/>
            <person name="Grondin C."/>
        </authorList>
    </citation>
    <scope>NUCLEOTIDE SEQUENCE</scope>
    <source>
        <strain evidence="1">CLIB 1444</strain>
    </source>
</reference>
<keyword evidence="2" id="KW-1185">Reference proteome</keyword>
<evidence type="ECO:0000313" key="1">
    <source>
        <dbReference type="EMBL" id="CAH6718515.1"/>
    </source>
</evidence>
<dbReference type="Proteomes" id="UP001152531">
    <property type="component" value="Unassembled WGS sequence"/>
</dbReference>
<protein>
    <submittedName>
        <fullName evidence="1">Uncharacterized protein</fullName>
    </submittedName>
</protein>
<sequence length="428" mass="48721">MNQVQINPTKLSILSINRSKYWIFKSAILEFLHSEANRNSKEEEIYSSEDEIDSLNDKFSYLNRSKRNSLYESSSSSSYSPRGRKKHGSVSSTSSFNEKEIDNSSKDDSKDDSKDKEDSFDEYEEDDDNNYFFHIAFTPIECTIICSTKIMNQLFSKPLKLCESLGYDDIKLVEEKFVNLQIDSGGNDNNRIIQLTKPLSENNISLFFLSSHFSDIVLIPHHLEEKVINILTQNHFEFNDISGSYIINNFNKEETTQSGIDLVEKTFKLFKDSNIRPIINKDISLLLTGSRSNDVTTTILKTATNISKDNIPNYFAITRTSYNEISLILPKSSKTRSKLGFQSKFLIGSTQDIINPITIDLQKLPLDSTGIVAGMASMIINGVNSFPIDYPFELNYLSMARSAILMIPKENIDLVDEILNIDYNQFST</sequence>
<dbReference type="EMBL" id="CALSDN010000001">
    <property type="protein sequence ID" value="CAH6718515.1"/>
    <property type="molecule type" value="Genomic_DNA"/>
</dbReference>